<reference evidence="4 5" key="1">
    <citation type="submission" date="2016-11" db="EMBL/GenBank/DDBJ databases">
        <authorList>
            <person name="Jaros S."/>
            <person name="Januszkiewicz K."/>
            <person name="Wedrychowicz H."/>
        </authorList>
    </citation>
    <scope>NUCLEOTIDE SEQUENCE [LARGE SCALE GENOMIC DNA]</scope>
    <source>
        <strain evidence="4 5">DSM 15970</strain>
    </source>
</reference>
<dbReference type="EMBL" id="FQYT01000025">
    <property type="protein sequence ID" value="SHJ54468.1"/>
    <property type="molecule type" value="Genomic_DNA"/>
</dbReference>
<keyword evidence="1" id="KW-1133">Transmembrane helix</keyword>
<keyword evidence="1" id="KW-0472">Membrane</keyword>
<keyword evidence="2" id="KW-0732">Signal</keyword>
<accession>A0A1M6K680</accession>
<dbReference type="InterPro" id="IPR003343">
    <property type="entry name" value="Big_2"/>
</dbReference>
<evidence type="ECO:0000313" key="4">
    <source>
        <dbReference type="EMBL" id="SHJ54468.1"/>
    </source>
</evidence>
<dbReference type="STRING" id="1122934.SAMN02745691_02134"/>
<dbReference type="Pfam" id="PF02368">
    <property type="entry name" value="Big_2"/>
    <property type="match status" value="1"/>
</dbReference>
<keyword evidence="1" id="KW-0812">Transmembrane</keyword>
<evidence type="ECO:0000259" key="3">
    <source>
        <dbReference type="Pfam" id="PF02368"/>
    </source>
</evidence>
<evidence type="ECO:0000256" key="2">
    <source>
        <dbReference type="SAM" id="SignalP"/>
    </source>
</evidence>
<dbReference type="Proteomes" id="UP000184342">
    <property type="component" value="Unassembled WGS sequence"/>
</dbReference>
<keyword evidence="5" id="KW-1185">Reference proteome</keyword>
<dbReference type="Gene3D" id="2.60.40.1080">
    <property type="match status" value="1"/>
</dbReference>
<dbReference type="RefSeq" id="WP_073994396.1">
    <property type="nucleotide sequence ID" value="NZ_FQYT01000025.1"/>
</dbReference>
<evidence type="ECO:0000313" key="5">
    <source>
        <dbReference type="Proteomes" id="UP000184342"/>
    </source>
</evidence>
<organism evidence="4 5">
    <name type="scientific">Parasporobacterium paucivorans DSM 15970</name>
    <dbReference type="NCBI Taxonomy" id="1122934"/>
    <lineage>
        <taxon>Bacteria</taxon>
        <taxon>Bacillati</taxon>
        <taxon>Bacillota</taxon>
        <taxon>Clostridia</taxon>
        <taxon>Lachnospirales</taxon>
        <taxon>Lachnospiraceae</taxon>
        <taxon>Parasporobacterium</taxon>
    </lineage>
</organism>
<evidence type="ECO:0000256" key="1">
    <source>
        <dbReference type="SAM" id="Phobius"/>
    </source>
</evidence>
<sequence>MKKKVLKRFTAAAIMALLLLGMLFSNLTTTDVFALDGVTVQTGQMGSPSLASYAGTGASLSDPYRIAVSPNAFTAPSGFWGPEVNGVENGCGVFAVSFEQYPMVSGKTAGNMISSSTFDLGNNGTSVWNGSWTYAFRFPTWTVFDTSTGDLRMAFPYKGNFDLYWTDWEYKFDAAGQTAGLSADKQIKAGDVVCITHYGNYIQGQSSRGTNYTVNFDAAIDYTGGIVLPGSGGTASPVVPMETPLDAVYYAVVDENGYASFSGDNAILYGGNYLVQKLSVSVNAENDVSAIDTKGGTLDLDAAVAPSAASQSVTWQIVNGQSLASIDENGILTAKADGQVTVRAASSAFDGVYGDYVITISNQADKVTVAPSGTTPSATASTPKTGDNPMTLLYAVLAAVAVGMGCFASRNIRRGFR</sequence>
<gene>
    <name evidence="4" type="ORF">SAMN02745691_02134</name>
</gene>
<proteinExistence type="predicted"/>
<feature type="transmembrane region" description="Helical" evidence="1">
    <location>
        <begin position="392"/>
        <end position="412"/>
    </location>
</feature>
<feature type="domain" description="BIG2" evidence="3">
    <location>
        <begin position="293"/>
        <end position="352"/>
    </location>
</feature>
<feature type="signal peptide" evidence="2">
    <location>
        <begin position="1"/>
        <end position="34"/>
    </location>
</feature>
<protein>
    <submittedName>
        <fullName evidence="4">Ig-like domain (Group 2)</fullName>
    </submittedName>
</protein>
<dbReference type="OrthoDB" id="9780507at2"/>
<dbReference type="AlphaFoldDB" id="A0A1M6K680"/>
<name>A0A1M6K680_9FIRM</name>
<feature type="chain" id="PRO_5013359621" evidence="2">
    <location>
        <begin position="35"/>
        <end position="417"/>
    </location>
</feature>